<dbReference type="Pfam" id="PF09823">
    <property type="entry name" value="DUF2357"/>
    <property type="match status" value="1"/>
</dbReference>
<protein>
    <recommendedName>
        <fullName evidence="2">DUF2357 domain-containing protein</fullName>
    </recommendedName>
</protein>
<proteinExistence type="predicted"/>
<gene>
    <name evidence="3" type="ORF">GGP83_003346</name>
</gene>
<dbReference type="EMBL" id="JANUBB010000024">
    <property type="protein sequence ID" value="MCS3953371.1"/>
    <property type="molecule type" value="Genomic_DNA"/>
</dbReference>
<sequence length="592" mass="69557">MKESVLTIRPRLRPKKYGSNWSQQRIDLSTRRGRRYIFPEPLSEYERYNVILNIESDGPPLRVRKIGDDKIYEIRKINETKIKYERELSKEARQGVAKDRIHITIGSTTYRLSILLPLKGEDLNRQQYDLMLEDISHWLHTSLHRRTEHELAPETQDSTDKSLKADLETFYRVRRHVNHLKDILKRINSAPEEEIRKVYKQTRSDSPREDSRTLRWNEVRSGVPESLTYDSTRTFDVYENRFILFLLHRLDQLLLTVENSAEKTEEKLADTLRKTERLYNQGGRDKSQVNDARKDHQKSQEILDEISNLRDQIRRMERYPFLREVSYDPSQFQISFSLTLTQDINYSQVFSVYRNLRQDSRLRRLGEISQFVERISSLGVQRTWQVYEYWTFFATYRTLLELGFSEDTEDGIIGVIDQETLTPGLKSGECVTLRYDPDDGESHQDMGESALSGLNLRLCYEKSFWNGRSKQGNPAARPDMTVEVYHGRYLVGRFILDAKYKTKEVSENGSFRGAKKQAQRHQAKEASGVVEEGMGAFFLHIDADEKDFDYVRCTEGDKRWSGHIPVLPGDINDLKVLLERDFLGQRIPQFLR</sequence>
<dbReference type="InterPro" id="IPR007505">
    <property type="entry name" value="PDDEXK_7"/>
</dbReference>
<reference evidence="3" key="1">
    <citation type="submission" date="2022-08" db="EMBL/GenBank/DDBJ databases">
        <title>Genomic Encyclopedia of Type Strains, Phase V (KMG-V): Genome sequencing to study the core and pangenomes of soil and plant-associated prokaryotes.</title>
        <authorList>
            <person name="Whitman W."/>
        </authorList>
    </citation>
    <scope>NUCLEOTIDE SEQUENCE</scope>
    <source>
        <strain evidence="3">SP2017</strain>
    </source>
</reference>
<organism evidence="3 4">
    <name type="scientific">Salinibacter ruber</name>
    <dbReference type="NCBI Taxonomy" id="146919"/>
    <lineage>
        <taxon>Bacteria</taxon>
        <taxon>Pseudomonadati</taxon>
        <taxon>Rhodothermota</taxon>
        <taxon>Rhodothermia</taxon>
        <taxon>Rhodothermales</taxon>
        <taxon>Salinibacteraceae</taxon>
        <taxon>Salinibacter</taxon>
    </lineage>
</organism>
<dbReference type="Pfam" id="PF04411">
    <property type="entry name" value="PDDEXK_7"/>
    <property type="match status" value="1"/>
</dbReference>
<feature type="region of interest" description="Disordered" evidence="1">
    <location>
        <begin position="279"/>
        <end position="299"/>
    </location>
</feature>
<dbReference type="Proteomes" id="UP001155010">
    <property type="component" value="Unassembled WGS sequence"/>
</dbReference>
<evidence type="ECO:0000313" key="3">
    <source>
        <dbReference type="EMBL" id="MCS3953371.1"/>
    </source>
</evidence>
<comment type="caution">
    <text evidence="3">The sequence shown here is derived from an EMBL/GenBank/DDBJ whole genome shotgun (WGS) entry which is preliminary data.</text>
</comment>
<name>A0A9X2UB91_9BACT</name>
<accession>A0A9X2UB91</accession>
<evidence type="ECO:0000313" key="4">
    <source>
        <dbReference type="Proteomes" id="UP001155010"/>
    </source>
</evidence>
<feature type="domain" description="DUF2357" evidence="2">
    <location>
        <begin position="126"/>
        <end position="353"/>
    </location>
</feature>
<dbReference type="AlphaFoldDB" id="A0A9X2UB91"/>
<evidence type="ECO:0000259" key="2">
    <source>
        <dbReference type="Pfam" id="PF09823"/>
    </source>
</evidence>
<evidence type="ECO:0000256" key="1">
    <source>
        <dbReference type="SAM" id="MobiDB-lite"/>
    </source>
</evidence>
<dbReference type="InterPro" id="IPR018633">
    <property type="entry name" value="DUF2357"/>
</dbReference>
<dbReference type="RefSeq" id="WP_259082615.1">
    <property type="nucleotide sequence ID" value="NZ_JANUBB010000024.1"/>
</dbReference>